<comment type="caution">
    <text evidence="3">The sequence shown here is derived from an EMBL/GenBank/DDBJ whole genome shotgun (WGS) entry which is preliminary data.</text>
</comment>
<feature type="region of interest" description="Disordered" evidence="1">
    <location>
        <begin position="1"/>
        <end position="50"/>
    </location>
</feature>
<reference evidence="3" key="1">
    <citation type="submission" date="2021-01" db="EMBL/GenBank/DDBJ databases">
        <authorList>
            <consortium name="Genoscope - CEA"/>
            <person name="William W."/>
        </authorList>
    </citation>
    <scope>NUCLEOTIDE SEQUENCE</scope>
</reference>
<evidence type="ECO:0000313" key="2">
    <source>
        <dbReference type="EMBL" id="CAD8178183.1"/>
    </source>
</evidence>
<evidence type="ECO:0000256" key="1">
    <source>
        <dbReference type="SAM" id="MobiDB-lite"/>
    </source>
</evidence>
<evidence type="ECO:0000313" key="3">
    <source>
        <dbReference type="EMBL" id="CAD8178187.1"/>
    </source>
</evidence>
<gene>
    <name evidence="2" type="ORF">POCTA_138.1.T0700205</name>
    <name evidence="3" type="ORF">POCTA_138.1.T0700207</name>
</gene>
<keyword evidence="4" id="KW-1185">Reference proteome</keyword>
<dbReference type="AlphaFoldDB" id="A0A8S1VMS0"/>
<name>A0A8S1VMS0_PAROT</name>
<organism evidence="3 4">
    <name type="scientific">Paramecium octaurelia</name>
    <dbReference type="NCBI Taxonomy" id="43137"/>
    <lineage>
        <taxon>Eukaryota</taxon>
        <taxon>Sar</taxon>
        <taxon>Alveolata</taxon>
        <taxon>Ciliophora</taxon>
        <taxon>Intramacronucleata</taxon>
        <taxon>Oligohymenophorea</taxon>
        <taxon>Peniculida</taxon>
        <taxon>Parameciidae</taxon>
        <taxon>Paramecium</taxon>
    </lineage>
</organism>
<proteinExistence type="predicted"/>
<protein>
    <submittedName>
        <fullName evidence="3">Uncharacterized protein</fullName>
    </submittedName>
</protein>
<dbReference type="EMBL" id="CAJJDP010000069">
    <property type="protein sequence ID" value="CAD8178187.1"/>
    <property type="molecule type" value="Genomic_DNA"/>
</dbReference>
<accession>A0A8S1VMS0</accession>
<feature type="compositionally biased region" description="Basic residues" evidence="1">
    <location>
        <begin position="23"/>
        <end position="46"/>
    </location>
</feature>
<dbReference type="EMBL" id="CAJJDP010000069">
    <property type="protein sequence ID" value="CAD8178183.1"/>
    <property type="molecule type" value="Genomic_DNA"/>
</dbReference>
<dbReference type="Proteomes" id="UP000683925">
    <property type="component" value="Unassembled WGS sequence"/>
</dbReference>
<dbReference type="OrthoDB" id="312583at2759"/>
<evidence type="ECO:0000313" key="4">
    <source>
        <dbReference type="Proteomes" id="UP000683925"/>
    </source>
</evidence>
<sequence>MAIKRGRENKSPEPDFIVDPKTGKKILNKNKERGKKTLIKKQRRCKKENQKQEVKFGEQIFEEQQKNQYNRYNHGVAKQNLSAFVHTTVREVDLMVGIILRRVSEDSEFNNLAQNTTARRSIPIVFTTTNYLDQQVTVYFKFEMSIVLIIK</sequence>
<feature type="compositionally biased region" description="Basic and acidic residues" evidence="1">
    <location>
        <begin position="1"/>
        <end position="13"/>
    </location>
</feature>